<protein>
    <submittedName>
        <fullName evidence="1">Uncharacterized protein</fullName>
    </submittedName>
</protein>
<evidence type="ECO:0000313" key="1">
    <source>
        <dbReference type="EMBL" id="KKK96653.1"/>
    </source>
</evidence>
<sequence>MARFRLAGYTTPLVTDGTSWPDNQTDFLRMLTVMGVSSILNSPFVENPGRRTGDSNTFDKMYQSGLDEIYEKGNRVAGPFFGCLYRSMTPAERSVATPAIPTTSWLLETYDPALHASFQYWTDKNQAMQDYMQNILKLPHNYDYNLNSLEKGPYV</sequence>
<accession>A0A0F8ZS59</accession>
<reference evidence="1" key="1">
    <citation type="journal article" date="2015" name="Nature">
        <title>Complex archaea that bridge the gap between prokaryotes and eukaryotes.</title>
        <authorList>
            <person name="Spang A."/>
            <person name="Saw J.H."/>
            <person name="Jorgensen S.L."/>
            <person name="Zaremba-Niedzwiedzka K."/>
            <person name="Martijn J."/>
            <person name="Lind A.E."/>
            <person name="van Eijk R."/>
            <person name="Schleper C."/>
            <person name="Guy L."/>
            <person name="Ettema T.J."/>
        </authorList>
    </citation>
    <scope>NUCLEOTIDE SEQUENCE</scope>
</reference>
<name>A0A0F8ZS59_9ZZZZ</name>
<dbReference type="EMBL" id="LAZR01046385">
    <property type="protein sequence ID" value="KKK96653.1"/>
    <property type="molecule type" value="Genomic_DNA"/>
</dbReference>
<proteinExistence type="predicted"/>
<gene>
    <name evidence="1" type="ORF">LCGC14_2660620</name>
</gene>
<organism evidence="1">
    <name type="scientific">marine sediment metagenome</name>
    <dbReference type="NCBI Taxonomy" id="412755"/>
    <lineage>
        <taxon>unclassified sequences</taxon>
        <taxon>metagenomes</taxon>
        <taxon>ecological metagenomes</taxon>
    </lineage>
</organism>
<comment type="caution">
    <text evidence="1">The sequence shown here is derived from an EMBL/GenBank/DDBJ whole genome shotgun (WGS) entry which is preliminary data.</text>
</comment>
<dbReference type="AlphaFoldDB" id="A0A0F8ZS59"/>